<dbReference type="eggNOG" id="COG1215">
    <property type="taxonomic scope" value="Bacteria"/>
</dbReference>
<dbReference type="InterPro" id="IPR001173">
    <property type="entry name" value="Glyco_trans_2-like"/>
</dbReference>
<sequence>MIEPLVSIIVTCYNHEDYIKECLNSIYKQNYSNIELLILNDGSTDSSINQINQSIVNSPFQRTYLYSHSNQGVVYTRNKGIELAKGDYLLFVDSDDALPYNYISSLVSSAIENASDIVYCGMKNIETEDLVLEARPFSLEQLLLGNYIQVSALINKSIVKECRFDNNLDQIEDYDFFLQLIIKEKAKASPNNDVFLRYRILETSRSSRGDQASFYRAYTYILLKYKKDLPYYVEKAESIHFKRNFALDRALHQKVTIYLSIDNKGFNQKDVLEFRFKSDNQISFSVPNNTTALRVDISELPSYFKKVSLLDNDFQTELIPTCLNGKVVQNHVLFADPDPQLYYDISGITSTDFTLRYQMFDEDDLFASDYVAKQLSKELADTYDQLMHYSPYKAMYFQSEKIREAYKSQLEEMVDRYNSVTHSRRWIIPTKIINIFRRKK</sequence>
<dbReference type="GO" id="GO:0016758">
    <property type="term" value="F:hexosyltransferase activity"/>
    <property type="evidence" value="ECO:0007669"/>
    <property type="project" value="UniProtKB-ARBA"/>
</dbReference>
<dbReference type="Gene3D" id="3.90.550.10">
    <property type="entry name" value="Spore Coat Polysaccharide Biosynthesis Protein SpsA, Chain A"/>
    <property type="match status" value="1"/>
</dbReference>
<comment type="caution">
    <text evidence="2">The sequence shown here is derived from an EMBL/GenBank/DDBJ whole genome shotgun (WGS) entry which is preliminary data.</text>
</comment>
<organism evidence="2 3">
    <name type="scientific">Streptococcus urinalis 2285-97</name>
    <dbReference type="NCBI Taxonomy" id="764291"/>
    <lineage>
        <taxon>Bacteria</taxon>
        <taxon>Bacillati</taxon>
        <taxon>Bacillota</taxon>
        <taxon>Bacilli</taxon>
        <taxon>Lactobacillales</taxon>
        <taxon>Streptococcaceae</taxon>
        <taxon>Streptococcus</taxon>
    </lineage>
</organism>
<dbReference type="Proteomes" id="UP000005388">
    <property type="component" value="Unassembled WGS sequence"/>
</dbReference>
<proteinExistence type="predicted"/>
<dbReference type="PANTHER" id="PTHR22916:SF3">
    <property type="entry name" value="UDP-GLCNAC:BETAGAL BETA-1,3-N-ACETYLGLUCOSAMINYLTRANSFERASE-LIKE PROTEIN 1"/>
    <property type="match status" value="1"/>
</dbReference>
<dbReference type="SUPFAM" id="SSF53448">
    <property type="entry name" value="Nucleotide-diphospho-sugar transferases"/>
    <property type="match status" value="1"/>
</dbReference>
<evidence type="ECO:0000313" key="3">
    <source>
        <dbReference type="Proteomes" id="UP000005388"/>
    </source>
</evidence>
<dbReference type="EC" id="2.4.-.-" evidence="2"/>
<dbReference type="InterPro" id="IPR029044">
    <property type="entry name" value="Nucleotide-diphossugar_trans"/>
</dbReference>
<dbReference type="EMBL" id="AEUZ02000001">
    <property type="protein sequence ID" value="EHJ55782.1"/>
    <property type="molecule type" value="Genomic_DNA"/>
</dbReference>
<feature type="domain" description="Glycosyltransferase 2-like" evidence="1">
    <location>
        <begin position="7"/>
        <end position="130"/>
    </location>
</feature>
<gene>
    <name evidence="2" type="ORF">STRUR_1432</name>
</gene>
<dbReference type="PANTHER" id="PTHR22916">
    <property type="entry name" value="GLYCOSYLTRANSFERASE"/>
    <property type="match status" value="1"/>
</dbReference>
<name>G5KHB8_9STRE</name>
<dbReference type="Pfam" id="PF00535">
    <property type="entry name" value="Glycos_transf_2"/>
    <property type="match status" value="1"/>
</dbReference>
<evidence type="ECO:0000313" key="2">
    <source>
        <dbReference type="EMBL" id="EHJ55782.1"/>
    </source>
</evidence>
<protein>
    <submittedName>
        <fullName evidence="2">Glycosyltransferase, group 2 family protein</fullName>
        <ecNumber evidence="2">2.4.-.-</ecNumber>
    </submittedName>
</protein>
<evidence type="ECO:0000259" key="1">
    <source>
        <dbReference type="Pfam" id="PF00535"/>
    </source>
</evidence>
<dbReference type="STRING" id="764291.STRUR_1432"/>
<keyword evidence="2" id="KW-0328">Glycosyltransferase</keyword>
<reference evidence="2 3" key="1">
    <citation type="journal article" date="2014" name="Int. J. Syst. Evol. Microbiol.">
        <title>Phylogenomics and the dynamic genome evolution of the genus Streptococcus.</title>
        <authorList>
            <consortium name="The Broad Institute Genome Sequencing Platform"/>
            <person name="Richards V.P."/>
            <person name="Palmer S.R."/>
            <person name="Pavinski Bitar P.D."/>
            <person name="Qin X."/>
            <person name="Weinstock G.M."/>
            <person name="Highlander S.K."/>
            <person name="Town C.D."/>
            <person name="Burne R.A."/>
            <person name="Stanhope M.J."/>
        </authorList>
    </citation>
    <scope>NUCLEOTIDE SEQUENCE [LARGE SCALE GENOMIC DNA]</scope>
    <source>
        <strain evidence="2 3">2285-97</strain>
    </source>
</reference>
<dbReference type="AlphaFoldDB" id="G5KHB8"/>
<keyword evidence="3" id="KW-1185">Reference proteome</keyword>
<accession>G5KHB8</accession>
<keyword evidence="2" id="KW-0808">Transferase</keyword>